<dbReference type="EMBL" id="LQZG01000001">
    <property type="protein sequence ID" value="OAB89039.1"/>
    <property type="molecule type" value="Genomic_DNA"/>
</dbReference>
<evidence type="ECO:0000256" key="3">
    <source>
        <dbReference type="ARBA" id="ARBA00022729"/>
    </source>
</evidence>
<accession>A0A176QH38</accession>
<keyword evidence="3 5" id="KW-0732">Signal</keyword>
<dbReference type="GO" id="GO:0042956">
    <property type="term" value="P:maltodextrin transmembrane transport"/>
    <property type="evidence" value="ECO:0007669"/>
    <property type="project" value="TreeGrafter"/>
</dbReference>
<comment type="caution">
    <text evidence="6">The sequence shown here is derived from an EMBL/GenBank/DDBJ whole genome shotgun (WGS) entry which is preliminary data.</text>
</comment>
<evidence type="ECO:0000256" key="5">
    <source>
        <dbReference type="SAM" id="SignalP"/>
    </source>
</evidence>
<sequence length="452" mass="48476">MTRRYTTVAVLVGASLTAVACAPGGGSGGEESTTSKAASEVETDPAAMGDITLTVWDQEVRGGQDKQMKALNAAFEKKYPNITIKRVSRSFDDLTKTLRLALTGDDAPDVVQANNTRSQMGQFVGAKQIINLDPYAEAYGWRDRYPESVQSVVSYSPDAKTFGEGSIFGLPQVGEVVGIFYDKKMMEDLGIEQPKTWAQFEEALATAKEAGETPLVLGNIEKWPAVHVFGALQGRYTDAETIRTLGYGRPGASWTDEGNEQTGATLVDWVDKGYFNEGFNGEGYDAAWQSFSKGDGLFLIAGSWLQSDLYAAMKDDVGFMLPPVEKEGDTPVTTGGSGLPFAVTSKAENPDAAAAYIDFITNDDAMDVLAENGNMPVVGTAERKAADPLGDEIFAAFGEVSEKDGLTPYLDWATPTMGDTMGAGLQDMLAGKKDPKAAMETIEADYAEFTKE</sequence>
<dbReference type="Proteomes" id="UP000076976">
    <property type="component" value="Unassembled WGS sequence"/>
</dbReference>
<evidence type="ECO:0000313" key="6">
    <source>
        <dbReference type="EMBL" id="OAB89039.1"/>
    </source>
</evidence>
<feature type="chain" id="PRO_5038762557" evidence="5">
    <location>
        <begin position="21"/>
        <end position="452"/>
    </location>
</feature>
<dbReference type="SUPFAM" id="SSF53850">
    <property type="entry name" value="Periplasmic binding protein-like II"/>
    <property type="match status" value="1"/>
</dbReference>
<dbReference type="GO" id="GO:0015768">
    <property type="term" value="P:maltose transport"/>
    <property type="evidence" value="ECO:0007669"/>
    <property type="project" value="TreeGrafter"/>
</dbReference>
<proteinExistence type="inferred from homology"/>
<dbReference type="Gene3D" id="3.40.190.10">
    <property type="entry name" value="Periplasmic binding protein-like II"/>
    <property type="match status" value="2"/>
</dbReference>
<organism evidence="6 7">
    <name type="scientific">Janibacter melonis</name>
    <dbReference type="NCBI Taxonomy" id="262209"/>
    <lineage>
        <taxon>Bacteria</taxon>
        <taxon>Bacillati</taxon>
        <taxon>Actinomycetota</taxon>
        <taxon>Actinomycetes</taxon>
        <taxon>Micrococcales</taxon>
        <taxon>Intrasporangiaceae</taxon>
        <taxon>Janibacter</taxon>
    </lineage>
</organism>
<keyword evidence="2" id="KW-0813">Transport</keyword>
<dbReference type="RefSeq" id="WP_068272102.1">
    <property type="nucleotide sequence ID" value="NZ_LQZG01000001.1"/>
</dbReference>
<keyword evidence="7" id="KW-1185">Reference proteome</keyword>
<evidence type="ECO:0000256" key="2">
    <source>
        <dbReference type="ARBA" id="ARBA00022448"/>
    </source>
</evidence>
<evidence type="ECO:0000256" key="4">
    <source>
        <dbReference type="SAM" id="MobiDB-lite"/>
    </source>
</evidence>
<dbReference type="InterPro" id="IPR006059">
    <property type="entry name" value="SBP"/>
</dbReference>
<dbReference type="PROSITE" id="PS51257">
    <property type="entry name" value="PROKAR_LIPOPROTEIN"/>
    <property type="match status" value="1"/>
</dbReference>
<gene>
    <name evidence="6" type="ORF">AWH69_04605</name>
</gene>
<dbReference type="AlphaFoldDB" id="A0A176QH38"/>
<dbReference type="GO" id="GO:1901982">
    <property type="term" value="F:maltose binding"/>
    <property type="evidence" value="ECO:0007669"/>
    <property type="project" value="TreeGrafter"/>
</dbReference>
<evidence type="ECO:0000256" key="1">
    <source>
        <dbReference type="ARBA" id="ARBA00008520"/>
    </source>
</evidence>
<protein>
    <submittedName>
        <fullName evidence="6">Sugar ABC transporter substrate-binding protein</fullName>
    </submittedName>
</protein>
<feature type="signal peptide" evidence="5">
    <location>
        <begin position="1"/>
        <end position="20"/>
    </location>
</feature>
<evidence type="ECO:0000313" key="7">
    <source>
        <dbReference type="Proteomes" id="UP000076976"/>
    </source>
</evidence>
<dbReference type="Pfam" id="PF01547">
    <property type="entry name" value="SBP_bac_1"/>
    <property type="match status" value="1"/>
</dbReference>
<feature type="region of interest" description="Disordered" evidence="4">
    <location>
        <begin position="23"/>
        <end position="42"/>
    </location>
</feature>
<dbReference type="GO" id="GO:0055052">
    <property type="term" value="C:ATP-binding cassette (ABC) transporter complex, substrate-binding subunit-containing"/>
    <property type="evidence" value="ECO:0007669"/>
    <property type="project" value="TreeGrafter"/>
</dbReference>
<dbReference type="PANTHER" id="PTHR30061">
    <property type="entry name" value="MALTOSE-BINDING PERIPLASMIC PROTEIN"/>
    <property type="match status" value="1"/>
</dbReference>
<dbReference type="PANTHER" id="PTHR30061:SF50">
    <property type="entry name" value="MALTOSE_MALTODEXTRIN-BINDING PERIPLASMIC PROTEIN"/>
    <property type="match status" value="1"/>
</dbReference>
<comment type="similarity">
    <text evidence="1">Belongs to the bacterial solute-binding protein 1 family.</text>
</comment>
<dbReference type="STRING" id="262209.AWH69_04605"/>
<name>A0A176QH38_9MICO</name>
<reference evidence="6 7" key="1">
    <citation type="submission" date="2016-01" db="EMBL/GenBank/DDBJ databases">
        <title>Janibacter melonis strain CD11_4 genome sequencing and assembly.</title>
        <authorList>
            <person name="Nair G.R."/>
            <person name="Kaur G."/>
            <person name="Chander A.M."/>
            <person name="Mayilraj S."/>
        </authorList>
    </citation>
    <scope>NUCLEOTIDE SEQUENCE [LARGE SCALE GENOMIC DNA]</scope>
    <source>
        <strain evidence="6 7">CD11-4</strain>
    </source>
</reference>